<feature type="domain" description="DUF4367" evidence="2">
    <location>
        <begin position="171"/>
        <end position="261"/>
    </location>
</feature>
<evidence type="ECO:0000313" key="3">
    <source>
        <dbReference type="EMBL" id="MDE5414463.1"/>
    </source>
</evidence>
<protein>
    <submittedName>
        <fullName evidence="3">DUF4367 domain-containing protein</fullName>
    </submittedName>
</protein>
<reference evidence="3" key="1">
    <citation type="submission" date="2024-05" db="EMBL/GenBank/DDBJ databases">
        <title>Alkalihalobacillus sp. strain MEB203 novel alkaliphilic bacterium from Lonar Lake, India.</title>
        <authorList>
            <person name="Joshi A."/>
            <person name="Thite S."/>
            <person name="Mengade P."/>
        </authorList>
    </citation>
    <scope>NUCLEOTIDE SEQUENCE</scope>
    <source>
        <strain evidence="3">MEB 203</strain>
    </source>
</reference>
<name>A0ABT5VJ40_9BACI</name>
<sequence length="264" mass="29857">MNSPKWDNEIKNATKNALNETNIPLPDKEEIWNRIQIELKKEQEVQMKKNNLKKYSGLIAASIILIVFLSSPTGSSAFSSVVHVVNQWKDNVVQFVVQTDHTDEGAALTPAPGEEFMLDENEQEAILTESQIKEVDLDEGKAMVKFDALFPIEDKLLGSYELQKVRVWTNSQETSAEKIELAYSDGEFWFSILQEKIPEHFSRSIEYNLDQAEVSEVMIGHFPATVVVSNNITNLEYILGNNYITIFGALSEDEAINVANQLKE</sequence>
<keyword evidence="4" id="KW-1185">Reference proteome</keyword>
<dbReference type="InterPro" id="IPR025377">
    <property type="entry name" value="DUF4367"/>
</dbReference>
<dbReference type="RefSeq" id="WP_275119075.1">
    <property type="nucleotide sequence ID" value="NZ_JAOTPO010000009.1"/>
</dbReference>
<evidence type="ECO:0000256" key="1">
    <source>
        <dbReference type="SAM" id="Phobius"/>
    </source>
</evidence>
<accession>A0ABT5VJ40</accession>
<keyword evidence="1" id="KW-1133">Transmembrane helix</keyword>
<feature type="transmembrane region" description="Helical" evidence="1">
    <location>
        <begin position="55"/>
        <end position="74"/>
    </location>
</feature>
<comment type="caution">
    <text evidence="3">The sequence shown here is derived from an EMBL/GenBank/DDBJ whole genome shotgun (WGS) entry which is preliminary data.</text>
</comment>
<dbReference type="EMBL" id="JAOTPO010000009">
    <property type="protein sequence ID" value="MDE5414463.1"/>
    <property type="molecule type" value="Genomic_DNA"/>
</dbReference>
<dbReference type="Proteomes" id="UP001148125">
    <property type="component" value="Unassembled WGS sequence"/>
</dbReference>
<keyword evidence="1" id="KW-0812">Transmembrane</keyword>
<keyword evidence="1" id="KW-0472">Membrane</keyword>
<proteinExistence type="predicted"/>
<dbReference type="Pfam" id="PF14285">
    <property type="entry name" value="DUF4367"/>
    <property type="match status" value="1"/>
</dbReference>
<evidence type="ECO:0000313" key="4">
    <source>
        <dbReference type="Proteomes" id="UP001148125"/>
    </source>
</evidence>
<organism evidence="3 4">
    <name type="scientific">Alkalihalobacterium chitinilyticum</name>
    <dbReference type="NCBI Taxonomy" id="2980103"/>
    <lineage>
        <taxon>Bacteria</taxon>
        <taxon>Bacillati</taxon>
        <taxon>Bacillota</taxon>
        <taxon>Bacilli</taxon>
        <taxon>Bacillales</taxon>
        <taxon>Bacillaceae</taxon>
        <taxon>Alkalihalobacterium</taxon>
    </lineage>
</organism>
<gene>
    <name evidence="3" type="ORF">N7Z68_13875</name>
</gene>
<evidence type="ECO:0000259" key="2">
    <source>
        <dbReference type="Pfam" id="PF14285"/>
    </source>
</evidence>